<evidence type="ECO:0000313" key="1">
    <source>
        <dbReference type="Proteomes" id="UP000095287"/>
    </source>
</evidence>
<accession>A0A1I7Y3Q3</accession>
<dbReference type="AlphaFoldDB" id="A0A1I7Y3Q3"/>
<organism evidence="1 2">
    <name type="scientific">Steinernema glaseri</name>
    <dbReference type="NCBI Taxonomy" id="37863"/>
    <lineage>
        <taxon>Eukaryota</taxon>
        <taxon>Metazoa</taxon>
        <taxon>Ecdysozoa</taxon>
        <taxon>Nematoda</taxon>
        <taxon>Chromadorea</taxon>
        <taxon>Rhabditida</taxon>
        <taxon>Tylenchina</taxon>
        <taxon>Panagrolaimomorpha</taxon>
        <taxon>Strongyloidoidea</taxon>
        <taxon>Steinernematidae</taxon>
        <taxon>Steinernema</taxon>
    </lineage>
</organism>
<dbReference type="Proteomes" id="UP000095287">
    <property type="component" value="Unplaced"/>
</dbReference>
<proteinExistence type="predicted"/>
<reference evidence="2" key="1">
    <citation type="submission" date="2016-11" db="UniProtKB">
        <authorList>
            <consortium name="WormBaseParasite"/>
        </authorList>
    </citation>
    <scope>IDENTIFICATION</scope>
</reference>
<protein>
    <submittedName>
        <fullName evidence="2">Uncharacterized protein</fullName>
    </submittedName>
</protein>
<evidence type="ECO:0000313" key="2">
    <source>
        <dbReference type="WBParaSite" id="L893_g12291.t1"/>
    </source>
</evidence>
<sequence length="96" mass="10430">MVRRSPARLQKLYGANLPCDSTNSVYETDRSAKGNRGNRLLGRNQLDISVSLLFLIICPDGSQGNLPECRPPLTEPIIASGDAVKPVTEEGFSFVP</sequence>
<keyword evidence="1" id="KW-1185">Reference proteome</keyword>
<dbReference type="WBParaSite" id="L893_g12291.t1">
    <property type="protein sequence ID" value="L893_g12291.t1"/>
    <property type="gene ID" value="L893_g12291"/>
</dbReference>
<name>A0A1I7Y3Q3_9BILA</name>